<protein>
    <submittedName>
        <fullName evidence="1">Uncharacterized protein</fullName>
    </submittedName>
</protein>
<evidence type="ECO:0000313" key="1">
    <source>
        <dbReference type="EMBL" id="SMG03260.1"/>
    </source>
</evidence>
<dbReference type="KEGG" id="hwa:HQ_3271B"/>
<dbReference type="RefSeq" id="WP_158298140.1">
    <property type="nucleotide sequence ID" value="NC_008212.1"/>
</dbReference>
<organism evidence="1 2">
    <name type="scientific">Haloquadratum walsbyi (strain DSM 16790 / HBSQ001)</name>
    <dbReference type="NCBI Taxonomy" id="362976"/>
    <lineage>
        <taxon>Archaea</taxon>
        <taxon>Methanobacteriati</taxon>
        <taxon>Methanobacteriota</taxon>
        <taxon>Stenosarchaea group</taxon>
        <taxon>Halobacteria</taxon>
        <taxon>Halobacteriales</taxon>
        <taxon>Haloferacaceae</taxon>
        <taxon>Haloquadratum</taxon>
    </lineage>
</organism>
<dbReference type="AlphaFoldDB" id="A0A1X7HTY6"/>
<evidence type="ECO:0000313" key="2">
    <source>
        <dbReference type="Proteomes" id="UP000001975"/>
    </source>
</evidence>
<name>A0A1X7HTY6_HALWD</name>
<dbReference type="Proteomes" id="UP000001975">
    <property type="component" value="Chromosome"/>
</dbReference>
<proteinExistence type="predicted"/>
<dbReference type="EMBL" id="AM180088">
    <property type="protein sequence ID" value="SMG03260.1"/>
    <property type="molecule type" value="Genomic_DNA"/>
</dbReference>
<dbReference type="GeneID" id="43496768"/>
<sequence>MDGTEVVEAEKLLMRVGSWSEEDIEELPELYRRKAREYRRLANRGESEGISDSEE</sequence>
<accession>A0A1X7HTY6</accession>
<reference evidence="1 2" key="1">
    <citation type="journal article" date="2006" name="BMC Genomics">
        <title>The genome of the square archaeon Haloquadratum walsbyi: life at the limits of water activity.</title>
        <authorList>
            <person name="Bolhuis H.H."/>
            <person name="Palm P.P."/>
            <person name="Wende A.W."/>
            <person name="Falb M.M."/>
            <person name="Rampp M.M."/>
            <person name="Rodriguez-Valera F.F."/>
            <person name="Pfeiffer F.F."/>
            <person name="Oesterhelt D.D."/>
        </authorList>
    </citation>
    <scope>NUCLEOTIDE SEQUENCE [LARGE SCALE GENOMIC DNA]</scope>
    <source>
        <strain evidence="2">DSM 16790 / HBSQ001</strain>
    </source>
</reference>
<dbReference type="STRING" id="362976.HQ_3271B"/>
<keyword evidence="2" id="KW-1185">Reference proteome</keyword>
<gene>
    <name evidence="1" type="ordered locus">HQ_3271B</name>
</gene>